<reference evidence="4" key="3">
    <citation type="submission" date="2025-04" db="UniProtKB">
        <authorList>
            <consortium name="RefSeq"/>
        </authorList>
    </citation>
    <scope>IDENTIFICATION</scope>
    <source>
        <strain evidence="4">CBS 304.34</strain>
    </source>
</reference>
<dbReference type="AlphaFoldDB" id="A0A6A6YMR7"/>
<organism evidence="2">
    <name type="scientific">Mytilinidion resinicola</name>
    <dbReference type="NCBI Taxonomy" id="574789"/>
    <lineage>
        <taxon>Eukaryota</taxon>
        <taxon>Fungi</taxon>
        <taxon>Dikarya</taxon>
        <taxon>Ascomycota</taxon>
        <taxon>Pezizomycotina</taxon>
        <taxon>Dothideomycetes</taxon>
        <taxon>Pleosporomycetidae</taxon>
        <taxon>Mytilinidiales</taxon>
        <taxon>Mytilinidiaceae</taxon>
        <taxon>Mytilinidion</taxon>
    </lineage>
</organism>
<dbReference type="RefSeq" id="XP_033576258.1">
    <property type="nucleotide sequence ID" value="XM_033720013.1"/>
</dbReference>
<reference evidence="4" key="2">
    <citation type="submission" date="2020-04" db="EMBL/GenBank/DDBJ databases">
        <authorList>
            <consortium name="NCBI Genome Project"/>
        </authorList>
    </citation>
    <scope>NUCLEOTIDE SEQUENCE</scope>
    <source>
        <strain evidence="4">CBS 304.34</strain>
    </source>
</reference>
<feature type="region of interest" description="Disordered" evidence="1">
    <location>
        <begin position="1"/>
        <end position="48"/>
    </location>
</feature>
<sequence>MTRAALAGVAGSAAGRTSTTSSSGVAAGVRSKIRHHGAPRASVYAPGNVAGSGVPMRLSAGEVDAVDVAASVAQRLEGDDFEPKAAYVLDDGVYGRADGGEDEEEWETPKRGKRGKRRARMQYIDVEAEVDDDEEGEEDDEVDELLSEWTTLKREEYMDGGVDVKGDA</sequence>
<evidence type="ECO:0000313" key="3">
    <source>
        <dbReference type="Proteomes" id="UP000504636"/>
    </source>
</evidence>
<dbReference type="Proteomes" id="UP000504636">
    <property type="component" value="Unplaced"/>
</dbReference>
<name>A0A6A6YMR7_9PEZI</name>
<gene>
    <name evidence="2 4" type="ORF">BDZ99DRAFT_463145</name>
</gene>
<feature type="region of interest" description="Disordered" evidence="1">
    <location>
        <begin position="94"/>
        <end position="119"/>
    </location>
</feature>
<protein>
    <submittedName>
        <fullName evidence="2 4">Uncharacterized protein</fullName>
    </submittedName>
</protein>
<dbReference type="GeneID" id="54460906"/>
<dbReference type="OrthoDB" id="5385072at2759"/>
<dbReference type="EMBL" id="MU003701">
    <property type="protein sequence ID" value="KAF2809294.1"/>
    <property type="molecule type" value="Genomic_DNA"/>
</dbReference>
<evidence type="ECO:0000313" key="2">
    <source>
        <dbReference type="EMBL" id="KAF2809294.1"/>
    </source>
</evidence>
<reference evidence="2 4" key="1">
    <citation type="journal article" date="2020" name="Stud. Mycol.">
        <title>101 Dothideomycetes genomes: a test case for predicting lifestyles and emergence of pathogens.</title>
        <authorList>
            <person name="Haridas S."/>
            <person name="Albert R."/>
            <person name="Binder M."/>
            <person name="Bloem J."/>
            <person name="Labutti K."/>
            <person name="Salamov A."/>
            <person name="Andreopoulos B."/>
            <person name="Baker S."/>
            <person name="Barry K."/>
            <person name="Bills G."/>
            <person name="Bluhm B."/>
            <person name="Cannon C."/>
            <person name="Castanera R."/>
            <person name="Culley D."/>
            <person name="Daum C."/>
            <person name="Ezra D."/>
            <person name="Gonzalez J."/>
            <person name="Henrissat B."/>
            <person name="Kuo A."/>
            <person name="Liang C."/>
            <person name="Lipzen A."/>
            <person name="Lutzoni F."/>
            <person name="Magnuson J."/>
            <person name="Mondo S."/>
            <person name="Nolan M."/>
            <person name="Ohm R."/>
            <person name="Pangilinan J."/>
            <person name="Park H.-J."/>
            <person name="Ramirez L."/>
            <person name="Alfaro M."/>
            <person name="Sun H."/>
            <person name="Tritt A."/>
            <person name="Yoshinaga Y."/>
            <person name="Zwiers L.-H."/>
            <person name="Turgeon B."/>
            <person name="Goodwin S."/>
            <person name="Spatafora J."/>
            <person name="Crous P."/>
            <person name="Grigoriev I."/>
        </authorList>
    </citation>
    <scope>NUCLEOTIDE SEQUENCE</scope>
    <source>
        <strain evidence="2 4">CBS 304.34</strain>
    </source>
</reference>
<evidence type="ECO:0000313" key="4">
    <source>
        <dbReference type="RefSeq" id="XP_033576258.1"/>
    </source>
</evidence>
<feature type="compositionally biased region" description="Low complexity" evidence="1">
    <location>
        <begin position="1"/>
        <end position="29"/>
    </location>
</feature>
<proteinExistence type="predicted"/>
<evidence type="ECO:0000256" key="1">
    <source>
        <dbReference type="SAM" id="MobiDB-lite"/>
    </source>
</evidence>
<keyword evidence="3" id="KW-1185">Reference proteome</keyword>
<accession>A0A6A6YMR7</accession>